<dbReference type="Proteomes" id="UP001283361">
    <property type="component" value="Unassembled WGS sequence"/>
</dbReference>
<feature type="region of interest" description="Disordered" evidence="1">
    <location>
        <begin position="13"/>
        <end position="67"/>
    </location>
</feature>
<protein>
    <submittedName>
        <fullName evidence="2">Uncharacterized protein</fullName>
    </submittedName>
</protein>
<comment type="caution">
    <text evidence="2">The sequence shown here is derived from an EMBL/GenBank/DDBJ whole genome shotgun (WGS) entry which is preliminary data.</text>
</comment>
<dbReference type="AlphaFoldDB" id="A0AAE0YQE8"/>
<evidence type="ECO:0000313" key="3">
    <source>
        <dbReference type="Proteomes" id="UP001283361"/>
    </source>
</evidence>
<dbReference type="EMBL" id="JAWDGP010005741">
    <property type="protein sequence ID" value="KAK3752759.1"/>
    <property type="molecule type" value="Genomic_DNA"/>
</dbReference>
<gene>
    <name evidence="2" type="ORF">RRG08_047531</name>
</gene>
<feature type="compositionally biased region" description="Polar residues" evidence="1">
    <location>
        <begin position="32"/>
        <end position="54"/>
    </location>
</feature>
<keyword evidence="3" id="KW-1185">Reference proteome</keyword>
<organism evidence="2 3">
    <name type="scientific">Elysia crispata</name>
    <name type="common">lettuce slug</name>
    <dbReference type="NCBI Taxonomy" id="231223"/>
    <lineage>
        <taxon>Eukaryota</taxon>
        <taxon>Metazoa</taxon>
        <taxon>Spiralia</taxon>
        <taxon>Lophotrochozoa</taxon>
        <taxon>Mollusca</taxon>
        <taxon>Gastropoda</taxon>
        <taxon>Heterobranchia</taxon>
        <taxon>Euthyneura</taxon>
        <taxon>Panpulmonata</taxon>
        <taxon>Sacoglossa</taxon>
        <taxon>Placobranchoidea</taxon>
        <taxon>Plakobranchidae</taxon>
        <taxon>Elysia</taxon>
    </lineage>
</organism>
<accession>A0AAE0YQE8</accession>
<proteinExistence type="predicted"/>
<reference evidence="2" key="1">
    <citation type="journal article" date="2023" name="G3 (Bethesda)">
        <title>A reference genome for the long-term kleptoplast-retaining sea slug Elysia crispata morphotype clarki.</title>
        <authorList>
            <person name="Eastman K.E."/>
            <person name="Pendleton A.L."/>
            <person name="Shaikh M.A."/>
            <person name="Suttiyut T."/>
            <person name="Ogas R."/>
            <person name="Tomko P."/>
            <person name="Gavelis G."/>
            <person name="Widhalm J.R."/>
            <person name="Wisecaver J.H."/>
        </authorList>
    </citation>
    <scope>NUCLEOTIDE SEQUENCE</scope>
    <source>
        <strain evidence="2">ECLA1</strain>
    </source>
</reference>
<sequence length="67" mass="6849">MSVYEVVLMGARNIPGSSCRKQGPPQPGLDKSLTQSPQGKLTSPPTVFTGRVNSQVVGPGQGAPVGT</sequence>
<evidence type="ECO:0000313" key="2">
    <source>
        <dbReference type="EMBL" id="KAK3752759.1"/>
    </source>
</evidence>
<name>A0AAE0YQE8_9GAST</name>
<evidence type="ECO:0000256" key="1">
    <source>
        <dbReference type="SAM" id="MobiDB-lite"/>
    </source>
</evidence>